<keyword evidence="2" id="KW-1133">Transmembrane helix</keyword>
<reference evidence="3 4" key="1">
    <citation type="submission" date="2024-04" db="EMBL/GenBank/DDBJ databases">
        <title>Symmetric and asymmetric DNA N6-adenine methylation regulates different biological responses in Mucorales.</title>
        <authorList>
            <consortium name="Lawrence Berkeley National Laboratory"/>
            <person name="Lax C."/>
            <person name="Mondo S.J."/>
            <person name="Osorio-Concepcion M."/>
            <person name="Muszewska A."/>
            <person name="Corrochano-Luque M."/>
            <person name="Gutierrez G."/>
            <person name="Riley R."/>
            <person name="Lipzen A."/>
            <person name="Guo J."/>
            <person name="Hundley H."/>
            <person name="Amirebrahimi M."/>
            <person name="Ng V."/>
            <person name="Lorenzo-Gutierrez D."/>
            <person name="Binder U."/>
            <person name="Yang J."/>
            <person name="Song Y."/>
            <person name="Canovas D."/>
            <person name="Navarro E."/>
            <person name="Freitag M."/>
            <person name="Gabaldon T."/>
            <person name="Grigoriev I.V."/>
            <person name="Corrochano L.M."/>
            <person name="Nicolas F.E."/>
            <person name="Garre V."/>
        </authorList>
    </citation>
    <scope>NUCLEOTIDE SEQUENCE [LARGE SCALE GENOMIC DNA]</scope>
    <source>
        <strain evidence="3 4">L51</strain>
    </source>
</reference>
<evidence type="ECO:0000313" key="3">
    <source>
        <dbReference type="EMBL" id="KAL0075922.1"/>
    </source>
</evidence>
<name>A0ABR3AJC6_PHYBL</name>
<feature type="transmembrane region" description="Helical" evidence="2">
    <location>
        <begin position="7"/>
        <end position="28"/>
    </location>
</feature>
<sequence>MSKHINRFLYIVSIMVSISSLFFFFLVFTHAKKTLTEKKIQDFKYTRSSEKDTDKKKEIYKKGYFTPSESSSNWEPTRIIGYYEGLVCKSEDDESMEDYEIFKKPIKIVHPSPEQKQLYNQHQEKDKTQTSPTQRVQQKLHPAPTLSKGLFKPILSSRSL</sequence>
<evidence type="ECO:0000313" key="4">
    <source>
        <dbReference type="Proteomes" id="UP001448207"/>
    </source>
</evidence>
<accession>A0ABR3AJC6</accession>
<dbReference type="Proteomes" id="UP001448207">
    <property type="component" value="Unassembled WGS sequence"/>
</dbReference>
<comment type="caution">
    <text evidence="3">The sequence shown here is derived from an EMBL/GenBank/DDBJ whole genome shotgun (WGS) entry which is preliminary data.</text>
</comment>
<gene>
    <name evidence="3" type="ORF">J3Q64DRAFT_1773342</name>
</gene>
<evidence type="ECO:0000256" key="1">
    <source>
        <dbReference type="SAM" id="MobiDB-lite"/>
    </source>
</evidence>
<keyword evidence="2" id="KW-0472">Membrane</keyword>
<organism evidence="3 4">
    <name type="scientific">Phycomyces blakesleeanus</name>
    <dbReference type="NCBI Taxonomy" id="4837"/>
    <lineage>
        <taxon>Eukaryota</taxon>
        <taxon>Fungi</taxon>
        <taxon>Fungi incertae sedis</taxon>
        <taxon>Mucoromycota</taxon>
        <taxon>Mucoromycotina</taxon>
        <taxon>Mucoromycetes</taxon>
        <taxon>Mucorales</taxon>
        <taxon>Phycomycetaceae</taxon>
        <taxon>Phycomyces</taxon>
    </lineage>
</organism>
<keyword evidence="2" id="KW-0812">Transmembrane</keyword>
<evidence type="ECO:0000256" key="2">
    <source>
        <dbReference type="SAM" id="Phobius"/>
    </source>
</evidence>
<dbReference type="EMBL" id="JBCLYO010000033">
    <property type="protein sequence ID" value="KAL0075922.1"/>
    <property type="molecule type" value="Genomic_DNA"/>
</dbReference>
<keyword evidence="4" id="KW-1185">Reference proteome</keyword>
<feature type="region of interest" description="Disordered" evidence="1">
    <location>
        <begin position="112"/>
        <end position="160"/>
    </location>
</feature>
<protein>
    <submittedName>
        <fullName evidence="3">Uncharacterized protein</fullName>
    </submittedName>
</protein>
<proteinExistence type="predicted"/>